<accession>A0A6G8QG95</accession>
<sequence length="224" mass="23880">MSEPVLYRTTVSRQPSLNFLEDAQGAILQAQVFSVANEMFGPFGPVTATTSIEEGEVRLVLVAPDPVHLTDLAETVMLRYGHELPEPEEVSSDASQPPLFASQSSYSARDVYGTAGQMIVEATAKAYMHEAFEREGENYEDGLAARFAGDALAYHRLSQRIGVSPPAIESVALQAGRALLSAVPQESFLGESLAGARGDAVLDLLKEKGLITEEEAAAAAPPTD</sequence>
<evidence type="ECO:0000313" key="1">
    <source>
        <dbReference type="EMBL" id="QIN85478.1"/>
    </source>
</evidence>
<evidence type="ECO:0000313" key="2">
    <source>
        <dbReference type="Proteomes" id="UP000501452"/>
    </source>
</evidence>
<geneLocation type="plasmid" evidence="1 2">
    <name>unnamed1</name>
</geneLocation>
<proteinExistence type="predicted"/>
<dbReference type="Proteomes" id="UP000501452">
    <property type="component" value="Plasmid unnamed1"/>
</dbReference>
<dbReference type="EMBL" id="CP045120">
    <property type="protein sequence ID" value="QIN85478.1"/>
    <property type="molecule type" value="Genomic_DNA"/>
</dbReference>
<dbReference type="AlphaFoldDB" id="A0A6G8QG95"/>
<organism evidence="1 2">
    <name type="scientific">Rubrobacter tropicus</name>
    <dbReference type="NCBI Taxonomy" id="2653851"/>
    <lineage>
        <taxon>Bacteria</taxon>
        <taxon>Bacillati</taxon>
        <taxon>Actinomycetota</taxon>
        <taxon>Rubrobacteria</taxon>
        <taxon>Rubrobacterales</taxon>
        <taxon>Rubrobacteraceae</taxon>
        <taxon>Rubrobacter</taxon>
    </lineage>
</organism>
<protein>
    <submittedName>
        <fullName evidence="1">Uncharacterized protein</fullName>
    </submittedName>
</protein>
<name>A0A6G8QG95_9ACTN</name>
<reference evidence="1 2" key="1">
    <citation type="submission" date="2019-10" db="EMBL/GenBank/DDBJ databases">
        <title>Rubrobacter sp nov SCSIO 52090 isolated from a deep-sea sediment in the South China Sea.</title>
        <authorList>
            <person name="Chen R.W."/>
        </authorList>
    </citation>
    <scope>NUCLEOTIDE SEQUENCE [LARGE SCALE GENOMIC DNA]</scope>
    <source>
        <strain evidence="1 2">SCSIO 52909</strain>
        <plasmid evidence="1 2">unnamed1</plasmid>
    </source>
</reference>
<keyword evidence="2" id="KW-1185">Reference proteome</keyword>
<dbReference type="RefSeq" id="WP_166180818.1">
    <property type="nucleotide sequence ID" value="NZ_CP045120.1"/>
</dbReference>
<keyword evidence="1" id="KW-0614">Plasmid</keyword>
<dbReference type="KEGG" id="rub:GBA63_22515"/>
<gene>
    <name evidence="1" type="ORF">GBA63_22515</name>
</gene>